<evidence type="ECO:0000313" key="2">
    <source>
        <dbReference type="EMBL" id="KAK9144803.1"/>
    </source>
</evidence>
<dbReference type="AlphaFoldDB" id="A0AAP0PH85"/>
<evidence type="ECO:0000313" key="3">
    <source>
        <dbReference type="Proteomes" id="UP001417504"/>
    </source>
</evidence>
<dbReference type="Gene3D" id="3.40.33.10">
    <property type="entry name" value="CAP"/>
    <property type="match status" value="1"/>
</dbReference>
<reference evidence="2 3" key="1">
    <citation type="submission" date="2024-01" db="EMBL/GenBank/DDBJ databases">
        <title>Genome assemblies of Stephania.</title>
        <authorList>
            <person name="Yang L."/>
        </authorList>
    </citation>
    <scope>NUCLEOTIDE SEQUENCE [LARGE SCALE GENOMIC DNA]</scope>
    <source>
        <strain evidence="2">QJT</strain>
        <tissue evidence="2">Leaf</tissue>
    </source>
</reference>
<comment type="caution">
    <text evidence="2">The sequence shown here is derived from an EMBL/GenBank/DDBJ whole genome shotgun (WGS) entry which is preliminary data.</text>
</comment>
<dbReference type="EMBL" id="JBBNAE010000002">
    <property type="protein sequence ID" value="KAK9144803.1"/>
    <property type="molecule type" value="Genomic_DNA"/>
</dbReference>
<proteinExistence type="predicted"/>
<name>A0AAP0PH85_9MAGN</name>
<dbReference type="Proteomes" id="UP001417504">
    <property type="component" value="Unassembled WGS sequence"/>
</dbReference>
<dbReference type="InterPro" id="IPR035940">
    <property type="entry name" value="CAP_sf"/>
</dbReference>
<protein>
    <submittedName>
        <fullName evidence="2">Uncharacterized protein</fullName>
    </submittedName>
</protein>
<dbReference type="PANTHER" id="PTHR34537">
    <property type="entry name" value="OS08G0459300 PROTEIN"/>
    <property type="match status" value="1"/>
</dbReference>
<evidence type="ECO:0000256" key="1">
    <source>
        <dbReference type="SAM" id="SignalP"/>
    </source>
</evidence>
<gene>
    <name evidence="2" type="ORF">Sjap_004706</name>
</gene>
<feature type="chain" id="PRO_5043020169" evidence="1">
    <location>
        <begin position="29"/>
        <end position="223"/>
    </location>
</feature>
<sequence>MMLTRLICCSFKCASLLVLLLIVAVVSAKKHENPANDLVNLINENRTAQKLPKLNESPGLGCIALQYIEECKNNCTSNNTVACKPSEDDFTEVFAPNCGVELPTFGTISGRVVACHSKYLAPSEAFSHIFAQDKKLLSVLKDQKHTEVGIGLVGMRHGPFFWSVLFSSDRVNSTFVLEDLGKGIKQKQGCFSGANFPCSSAARISLFLNPMPIIFILFIYRIL</sequence>
<feature type="signal peptide" evidence="1">
    <location>
        <begin position="1"/>
        <end position="28"/>
    </location>
</feature>
<organism evidence="2 3">
    <name type="scientific">Stephania japonica</name>
    <dbReference type="NCBI Taxonomy" id="461633"/>
    <lineage>
        <taxon>Eukaryota</taxon>
        <taxon>Viridiplantae</taxon>
        <taxon>Streptophyta</taxon>
        <taxon>Embryophyta</taxon>
        <taxon>Tracheophyta</taxon>
        <taxon>Spermatophyta</taxon>
        <taxon>Magnoliopsida</taxon>
        <taxon>Ranunculales</taxon>
        <taxon>Menispermaceae</taxon>
        <taxon>Menispermoideae</taxon>
        <taxon>Cissampelideae</taxon>
        <taxon>Stephania</taxon>
    </lineage>
</organism>
<dbReference type="PANTHER" id="PTHR34537:SF2">
    <property type="entry name" value="FERREDOXIN-LIKE PROTEIN"/>
    <property type="match status" value="1"/>
</dbReference>
<keyword evidence="3" id="KW-1185">Reference proteome</keyword>
<accession>A0AAP0PH85</accession>
<keyword evidence="1" id="KW-0732">Signal</keyword>